<evidence type="ECO:0000313" key="9">
    <source>
        <dbReference type="EMBL" id="MCF7559017.1"/>
    </source>
</evidence>
<comment type="subcellular location">
    <subcellularLocation>
        <location evidence="1">Cell membrane</location>
        <topology evidence="1">Multi-pass membrane protein</topology>
    </subcellularLocation>
</comment>
<dbReference type="Proteomes" id="UP001200022">
    <property type="component" value="Unassembled WGS sequence"/>
</dbReference>
<feature type="transmembrane region" description="Helical" evidence="7">
    <location>
        <begin position="307"/>
        <end position="330"/>
    </location>
</feature>
<evidence type="ECO:0000256" key="4">
    <source>
        <dbReference type="ARBA" id="ARBA00022692"/>
    </source>
</evidence>
<dbReference type="PANTHER" id="PTHR42718:SF46">
    <property type="entry name" value="BLR6921 PROTEIN"/>
    <property type="match status" value="1"/>
</dbReference>
<reference evidence="9 10" key="1">
    <citation type="submission" date="2022-01" db="EMBL/GenBank/DDBJ databases">
        <title>Draft genome sequence of Sabulilitoribacter multivorans KCTC 32326.</title>
        <authorList>
            <person name="Oh J.-S."/>
        </authorList>
    </citation>
    <scope>NUCLEOTIDE SEQUENCE [LARGE SCALE GENOMIC DNA]</scope>
    <source>
        <strain evidence="9 10">M-M16</strain>
    </source>
</reference>
<dbReference type="SUPFAM" id="SSF103473">
    <property type="entry name" value="MFS general substrate transporter"/>
    <property type="match status" value="1"/>
</dbReference>
<keyword evidence="10" id="KW-1185">Reference proteome</keyword>
<feature type="transmembrane region" description="Helical" evidence="7">
    <location>
        <begin position="406"/>
        <end position="430"/>
    </location>
</feature>
<feature type="transmembrane region" description="Helical" evidence="7">
    <location>
        <begin position="149"/>
        <end position="172"/>
    </location>
</feature>
<dbReference type="PROSITE" id="PS50850">
    <property type="entry name" value="MFS"/>
    <property type="match status" value="1"/>
</dbReference>
<dbReference type="RefSeq" id="WP_237229332.1">
    <property type="nucleotide sequence ID" value="NZ_JAKKDV010000001.1"/>
</dbReference>
<dbReference type="InterPro" id="IPR004638">
    <property type="entry name" value="EmrB-like"/>
</dbReference>
<feature type="domain" description="Major facilitator superfamily (MFS) profile" evidence="8">
    <location>
        <begin position="21"/>
        <end position="474"/>
    </location>
</feature>
<feature type="transmembrane region" description="Helical" evidence="7">
    <location>
        <begin position="178"/>
        <end position="196"/>
    </location>
</feature>
<feature type="transmembrane region" description="Helical" evidence="7">
    <location>
        <begin position="119"/>
        <end position="137"/>
    </location>
</feature>
<feature type="transmembrane region" description="Helical" evidence="7">
    <location>
        <begin position="232"/>
        <end position="255"/>
    </location>
</feature>
<feature type="transmembrane region" description="Helical" evidence="7">
    <location>
        <begin position="208"/>
        <end position="226"/>
    </location>
</feature>
<evidence type="ECO:0000313" key="10">
    <source>
        <dbReference type="Proteomes" id="UP001200022"/>
    </source>
</evidence>
<feature type="transmembrane region" description="Helical" evidence="7">
    <location>
        <begin position="342"/>
        <end position="359"/>
    </location>
</feature>
<dbReference type="Pfam" id="PF07690">
    <property type="entry name" value="MFS_1"/>
    <property type="match status" value="1"/>
</dbReference>
<evidence type="ECO:0000256" key="5">
    <source>
        <dbReference type="ARBA" id="ARBA00022989"/>
    </source>
</evidence>
<keyword evidence="4 7" id="KW-0812">Transmembrane</keyword>
<keyword evidence="3" id="KW-1003">Cell membrane</keyword>
<dbReference type="PRINTS" id="PR01036">
    <property type="entry name" value="TCRTETB"/>
</dbReference>
<proteinExistence type="predicted"/>
<feature type="transmembrane region" description="Helical" evidence="7">
    <location>
        <begin position="365"/>
        <end position="385"/>
    </location>
</feature>
<dbReference type="PANTHER" id="PTHR42718">
    <property type="entry name" value="MAJOR FACILITATOR SUPERFAMILY MULTIDRUG TRANSPORTER MFSC"/>
    <property type="match status" value="1"/>
</dbReference>
<protein>
    <submittedName>
        <fullName evidence="9">MFS transporter</fullName>
    </submittedName>
</protein>
<feature type="transmembrane region" description="Helical" evidence="7">
    <location>
        <begin position="21"/>
        <end position="45"/>
    </location>
</feature>
<dbReference type="Gene3D" id="1.20.1250.20">
    <property type="entry name" value="MFS general substrate transporter like domains"/>
    <property type="match status" value="1"/>
</dbReference>
<feature type="transmembrane region" description="Helical" evidence="7">
    <location>
        <begin position="450"/>
        <end position="470"/>
    </location>
</feature>
<keyword evidence="2" id="KW-0813">Transport</keyword>
<sequence length="475" mass="50403">MKTNNNNKTNDAGHYPLRWAALFILCVAQFIVIMDTSIIGVALPAIKADLGYSQSGLQWIFNAYVISFGGFLLLGGKLSDIFGARKLFITGFLILTISSLFAGLSWSDVTLNVSRALQGLGSALIAPSALTMVLAMFRDPKELGKALGFWGAAAAAGGSAGVFLGGVITQWISWEWIFYINIPIGLLVILTSPRYLQKGETRNGKVDIIGSILATISLVLIVYAIVTAETNGWASLNTIGLSAISLLLFGLFIIIQKKKDQPLIPLSIFKTPNLSSGNIVMALLAGAWIPLWFYLNLYLQQVLNYSAFQSGLALLPMTVTIMILMVSYSGKLVQKFGFKKNLVLGLIFLTFSLVLFSMVPENGSFISNVLPASILGAIGMSLAYIPGTIASISGAKPEESGLASGLVNTSYQIGSALGLAIIVAIAAATAQATSSLNGTSQEVLISGFKSAFIAAAFISGLAVFVSMFYVKTLKA</sequence>
<name>A0ABS9IE04_9FLAO</name>
<evidence type="ECO:0000256" key="7">
    <source>
        <dbReference type="SAM" id="Phobius"/>
    </source>
</evidence>
<evidence type="ECO:0000256" key="3">
    <source>
        <dbReference type="ARBA" id="ARBA00022475"/>
    </source>
</evidence>
<feature type="transmembrane region" description="Helical" evidence="7">
    <location>
        <begin position="57"/>
        <end position="75"/>
    </location>
</feature>
<gene>
    <name evidence="9" type="ORF">L3X39_00080</name>
</gene>
<keyword evidence="5 7" id="KW-1133">Transmembrane helix</keyword>
<organism evidence="9 10">
    <name type="scientific">Flaviramulus multivorans</name>
    <dbReference type="NCBI Taxonomy" id="1304750"/>
    <lineage>
        <taxon>Bacteria</taxon>
        <taxon>Pseudomonadati</taxon>
        <taxon>Bacteroidota</taxon>
        <taxon>Flavobacteriia</taxon>
        <taxon>Flavobacteriales</taxon>
        <taxon>Flavobacteriaceae</taxon>
        <taxon>Flaviramulus</taxon>
    </lineage>
</organism>
<dbReference type="InterPro" id="IPR011701">
    <property type="entry name" value="MFS"/>
</dbReference>
<dbReference type="EMBL" id="JAKKDV010000001">
    <property type="protein sequence ID" value="MCF7559017.1"/>
    <property type="molecule type" value="Genomic_DNA"/>
</dbReference>
<comment type="caution">
    <text evidence="9">The sequence shown here is derived from an EMBL/GenBank/DDBJ whole genome shotgun (WGS) entry which is preliminary data.</text>
</comment>
<dbReference type="InterPro" id="IPR020846">
    <property type="entry name" value="MFS_dom"/>
</dbReference>
<accession>A0ABS9IE04</accession>
<dbReference type="InterPro" id="IPR036259">
    <property type="entry name" value="MFS_trans_sf"/>
</dbReference>
<dbReference type="CDD" id="cd17321">
    <property type="entry name" value="MFS_MMR_MDR_like"/>
    <property type="match status" value="1"/>
</dbReference>
<feature type="transmembrane region" description="Helical" evidence="7">
    <location>
        <begin position="276"/>
        <end position="295"/>
    </location>
</feature>
<dbReference type="Gene3D" id="1.20.1720.10">
    <property type="entry name" value="Multidrug resistance protein D"/>
    <property type="match status" value="1"/>
</dbReference>
<feature type="transmembrane region" description="Helical" evidence="7">
    <location>
        <begin position="87"/>
        <end position="107"/>
    </location>
</feature>
<evidence type="ECO:0000256" key="2">
    <source>
        <dbReference type="ARBA" id="ARBA00022448"/>
    </source>
</evidence>
<evidence type="ECO:0000256" key="6">
    <source>
        <dbReference type="ARBA" id="ARBA00023136"/>
    </source>
</evidence>
<evidence type="ECO:0000259" key="8">
    <source>
        <dbReference type="PROSITE" id="PS50850"/>
    </source>
</evidence>
<dbReference type="NCBIfam" id="TIGR00711">
    <property type="entry name" value="efflux_EmrB"/>
    <property type="match status" value="1"/>
</dbReference>
<keyword evidence="6 7" id="KW-0472">Membrane</keyword>
<evidence type="ECO:0000256" key="1">
    <source>
        <dbReference type="ARBA" id="ARBA00004651"/>
    </source>
</evidence>